<dbReference type="EMBL" id="LT907975">
    <property type="protein sequence ID" value="SOB59270.1"/>
    <property type="molecule type" value="Genomic_DNA"/>
</dbReference>
<feature type="transmembrane region" description="Helical" evidence="7">
    <location>
        <begin position="42"/>
        <end position="64"/>
    </location>
</feature>
<keyword evidence="5 7" id="KW-0472">Membrane</keyword>
<dbReference type="Proteomes" id="UP000219215">
    <property type="component" value="Chromosome DPRO"/>
</dbReference>
<keyword evidence="3 7" id="KW-0812">Transmembrane</keyword>
<dbReference type="InterPro" id="IPR050250">
    <property type="entry name" value="Macrolide_Exporter_MacB"/>
</dbReference>
<evidence type="ECO:0000256" key="4">
    <source>
        <dbReference type="ARBA" id="ARBA00022989"/>
    </source>
</evidence>
<evidence type="ECO:0000256" key="1">
    <source>
        <dbReference type="ARBA" id="ARBA00004651"/>
    </source>
</evidence>
<dbReference type="RefSeq" id="WP_097012165.1">
    <property type="nucleotide sequence ID" value="NZ_LT907975.1"/>
</dbReference>
<evidence type="ECO:0000256" key="5">
    <source>
        <dbReference type="ARBA" id="ARBA00023136"/>
    </source>
</evidence>
<dbReference type="Pfam" id="PF02687">
    <property type="entry name" value="FtsX"/>
    <property type="match status" value="1"/>
</dbReference>
<comment type="subcellular location">
    <subcellularLocation>
        <location evidence="1">Cell membrane</location>
        <topology evidence="1">Multi-pass membrane protein</topology>
    </subcellularLocation>
</comment>
<dbReference type="PANTHER" id="PTHR30572">
    <property type="entry name" value="MEMBRANE COMPONENT OF TRANSPORTER-RELATED"/>
    <property type="match status" value="1"/>
</dbReference>
<keyword evidence="2" id="KW-1003">Cell membrane</keyword>
<protein>
    <recommendedName>
        <fullName evidence="8">ABC3 transporter permease C-terminal domain-containing protein</fullName>
    </recommendedName>
</protein>
<reference evidence="10" key="1">
    <citation type="submission" date="2017-09" db="EMBL/GenBank/DDBJ databases">
        <authorList>
            <person name="Regsiter A."/>
            <person name="William W."/>
        </authorList>
    </citation>
    <scope>NUCLEOTIDE SEQUENCE [LARGE SCALE GENOMIC DNA]</scope>
    <source>
        <strain evidence="10">500-1</strain>
    </source>
</reference>
<accession>A0A2C8F9N7</accession>
<organism evidence="9 10">
    <name type="scientific">Pseudodesulfovibrio profundus</name>
    <dbReference type="NCBI Taxonomy" id="57320"/>
    <lineage>
        <taxon>Bacteria</taxon>
        <taxon>Pseudomonadati</taxon>
        <taxon>Thermodesulfobacteriota</taxon>
        <taxon>Desulfovibrionia</taxon>
        <taxon>Desulfovibrionales</taxon>
        <taxon>Desulfovibrionaceae</taxon>
    </lineage>
</organism>
<evidence type="ECO:0000256" key="2">
    <source>
        <dbReference type="ARBA" id="ARBA00022475"/>
    </source>
</evidence>
<feature type="domain" description="ABC3 transporter permease C-terminal" evidence="8">
    <location>
        <begin position="107"/>
        <end position="226"/>
    </location>
</feature>
<evidence type="ECO:0000256" key="6">
    <source>
        <dbReference type="ARBA" id="ARBA00038076"/>
    </source>
</evidence>
<name>A0A2C8F9N7_9BACT</name>
<evidence type="ECO:0000259" key="8">
    <source>
        <dbReference type="Pfam" id="PF02687"/>
    </source>
</evidence>
<dbReference type="OrthoDB" id="9780560at2"/>
<feature type="transmembrane region" description="Helical" evidence="7">
    <location>
        <begin position="195"/>
        <end position="216"/>
    </location>
</feature>
<dbReference type="AlphaFoldDB" id="A0A2C8F9N7"/>
<dbReference type="KEGG" id="pprf:DPRO_2364"/>
<proteinExistence type="inferred from homology"/>
<dbReference type="PANTHER" id="PTHR30572:SF4">
    <property type="entry name" value="ABC TRANSPORTER PERMEASE YTRF"/>
    <property type="match status" value="1"/>
</dbReference>
<feature type="transmembrane region" description="Helical" evidence="7">
    <location>
        <begin position="106"/>
        <end position="124"/>
    </location>
</feature>
<comment type="similarity">
    <text evidence="6">Belongs to the ABC-4 integral membrane protein family.</text>
</comment>
<feature type="transmembrane region" description="Helical" evidence="7">
    <location>
        <begin position="159"/>
        <end position="183"/>
    </location>
</feature>
<evidence type="ECO:0000313" key="10">
    <source>
        <dbReference type="Proteomes" id="UP000219215"/>
    </source>
</evidence>
<dbReference type="GO" id="GO:0005886">
    <property type="term" value="C:plasma membrane"/>
    <property type="evidence" value="ECO:0007669"/>
    <property type="project" value="UniProtKB-SubCell"/>
</dbReference>
<evidence type="ECO:0000256" key="7">
    <source>
        <dbReference type="SAM" id="Phobius"/>
    </source>
</evidence>
<sequence length="234" mass="24775">MTAPGVDHNGVTRQPEERIKRLITLPFSKSLEISYKSLKVRFFRSMITVSSLVLAVAFLAFVLVNLDVAEGMLRSGGMDAARSLSMVGYDVDYAEGAVSMSAKERWIVILSMLVCTVGIINAQLMSVTERFSEIGVMKCLGALDSMILKLFLLEATMQGIAGAVTGAVLGSLISILTGVVRFGGSAITGLGMVDLLGSIGLATLAGCMLSLVGVLYPALLAARMEPINAIRAEH</sequence>
<keyword evidence="4 7" id="KW-1133">Transmembrane helix</keyword>
<gene>
    <name evidence="9" type="ORF">DPRO_2364</name>
</gene>
<keyword evidence="10" id="KW-1185">Reference proteome</keyword>
<dbReference type="GO" id="GO:0022857">
    <property type="term" value="F:transmembrane transporter activity"/>
    <property type="evidence" value="ECO:0007669"/>
    <property type="project" value="TreeGrafter"/>
</dbReference>
<dbReference type="InterPro" id="IPR003838">
    <property type="entry name" value="ABC3_permease_C"/>
</dbReference>
<evidence type="ECO:0000256" key="3">
    <source>
        <dbReference type="ARBA" id="ARBA00022692"/>
    </source>
</evidence>
<evidence type="ECO:0000313" key="9">
    <source>
        <dbReference type="EMBL" id="SOB59270.1"/>
    </source>
</evidence>